<dbReference type="EMBL" id="JAMXIB010000003">
    <property type="protein sequence ID" value="MCO5724148.1"/>
    <property type="molecule type" value="Genomic_DNA"/>
</dbReference>
<evidence type="ECO:0000259" key="5">
    <source>
        <dbReference type="Pfam" id="PF01266"/>
    </source>
</evidence>
<dbReference type="Gene3D" id="3.30.9.10">
    <property type="entry name" value="D-Amino Acid Oxidase, subunit A, domain 2"/>
    <property type="match status" value="1"/>
</dbReference>
<feature type="domain" description="FAD dependent oxidoreductase" evidence="5">
    <location>
        <begin position="41"/>
        <end position="399"/>
    </location>
</feature>
<keyword evidence="4 6" id="KW-0560">Oxidoreductase</keyword>
<dbReference type="EC" id="1.5.3.2" evidence="6"/>
<gene>
    <name evidence="6" type="primary">solA</name>
    <name evidence="6" type="ORF">NG653_04730</name>
</gene>
<evidence type="ECO:0000256" key="3">
    <source>
        <dbReference type="ARBA" id="ARBA00022827"/>
    </source>
</evidence>
<dbReference type="SUPFAM" id="SSF54373">
    <property type="entry name" value="FAD-linked reductases, C-terminal domain"/>
    <property type="match status" value="1"/>
</dbReference>
<dbReference type="SUPFAM" id="SSF51905">
    <property type="entry name" value="FAD/NAD(P)-binding domain"/>
    <property type="match status" value="1"/>
</dbReference>
<dbReference type="Proteomes" id="UP001206312">
    <property type="component" value="Unassembled WGS sequence"/>
</dbReference>
<dbReference type="NCBIfam" id="NF008425">
    <property type="entry name" value="PRK11259.1"/>
    <property type="match status" value="1"/>
</dbReference>
<accession>A0ABT1AXQ5</accession>
<evidence type="ECO:0000256" key="1">
    <source>
        <dbReference type="ARBA" id="ARBA00001974"/>
    </source>
</evidence>
<evidence type="ECO:0000313" key="7">
    <source>
        <dbReference type="Proteomes" id="UP001206312"/>
    </source>
</evidence>
<dbReference type="PANTHER" id="PTHR10961:SF7">
    <property type="entry name" value="FAD DEPENDENT OXIDOREDUCTASE DOMAIN-CONTAINING PROTEIN"/>
    <property type="match status" value="1"/>
</dbReference>
<dbReference type="Pfam" id="PF01266">
    <property type="entry name" value="DAO"/>
    <property type="match status" value="1"/>
</dbReference>
<reference evidence="6 7" key="1">
    <citation type="submission" date="2022-06" db="EMBL/GenBank/DDBJ databases">
        <authorList>
            <person name="Xuan X."/>
        </authorList>
    </citation>
    <scope>NUCLEOTIDE SEQUENCE [LARGE SCALE GENOMIC DNA]</scope>
    <source>
        <strain evidence="6 7">2V75</strain>
    </source>
</reference>
<evidence type="ECO:0000256" key="2">
    <source>
        <dbReference type="ARBA" id="ARBA00022630"/>
    </source>
</evidence>
<sequence>MKRREFLYKTSATVTAGLTVPELYARVHRNMEKAPTSTSFDVIVIGVGSMGASACYHLARRGYRVLGLEQYDIPHELGSHGGQSRIIRKAYGEATGYVPLLERAYENWKTLESETGAQVYFETGLTYFGPPGSAFLQTVRESAETYNIPLNELSPEACREKYPQFALPEDYQRLEEPEAGLLTPERSILLMAEQALLRGAVIRSGEPVLGWEHTTGGVVVRTPRETYRAGKLVVTAGAWARELLPALAPQLHVTRQALAWVQPAAWDRFALGTFPCWLLEHEGRDFYGFPILPAGAFGGPLGLKLAQHYPGEAVADPTAADRSPRKAEEEALVNFLKQFLPQGYTQTLAMKTCLYTNTPDGHFVVDPLPGYGKDVVVAAGFSGHGFKFASAIGEVLADLAMEGATDLPIDLLRADRFGG</sequence>
<keyword evidence="2" id="KW-0285">Flavoprotein</keyword>
<comment type="cofactor">
    <cofactor evidence="1">
        <name>FAD</name>
        <dbReference type="ChEBI" id="CHEBI:57692"/>
    </cofactor>
</comment>
<name>A0ABT1AXQ5_9FLAO</name>
<proteinExistence type="predicted"/>
<keyword evidence="7" id="KW-1185">Reference proteome</keyword>
<comment type="caution">
    <text evidence="6">The sequence shown here is derived from an EMBL/GenBank/DDBJ whole genome shotgun (WGS) entry which is preliminary data.</text>
</comment>
<organism evidence="6 7">
    <name type="scientific">Robiginitalea marina</name>
    <dbReference type="NCBI Taxonomy" id="2954105"/>
    <lineage>
        <taxon>Bacteria</taxon>
        <taxon>Pseudomonadati</taxon>
        <taxon>Bacteroidota</taxon>
        <taxon>Flavobacteriia</taxon>
        <taxon>Flavobacteriales</taxon>
        <taxon>Flavobacteriaceae</taxon>
        <taxon>Robiginitalea</taxon>
    </lineage>
</organism>
<dbReference type="InterPro" id="IPR045170">
    <property type="entry name" value="MTOX"/>
</dbReference>
<dbReference type="PANTHER" id="PTHR10961">
    <property type="entry name" value="PEROXISOMAL SARCOSINE OXIDASE"/>
    <property type="match status" value="1"/>
</dbReference>
<dbReference type="GO" id="GO:0050131">
    <property type="term" value="F:N-methyl-L-amino-acid oxidase activity"/>
    <property type="evidence" value="ECO:0007669"/>
    <property type="project" value="UniProtKB-EC"/>
</dbReference>
<evidence type="ECO:0000256" key="4">
    <source>
        <dbReference type="ARBA" id="ARBA00023002"/>
    </source>
</evidence>
<dbReference type="RefSeq" id="WP_252740530.1">
    <property type="nucleotide sequence ID" value="NZ_JAMXIB010000003.1"/>
</dbReference>
<evidence type="ECO:0000313" key="6">
    <source>
        <dbReference type="EMBL" id="MCO5724148.1"/>
    </source>
</evidence>
<dbReference type="Gene3D" id="3.50.50.60">
    <property type="entry name" value="FAD/NAD(P)-binding domain"/>
    <property type="match status" value="1"/>
</dbReference>
<keyword evidence="3" id="KW-0274">FAD</keyword>
<protein>
    <submittedName>
        <fullName evidence="6">N-methyl-L-tryptophan oxidase</fullName>
        <ecNumber evidence="6">1.5.3.2</ecNumber>
    </submittedName>
</protein>
<dbReference type="InterPro" id="IPR036188">
    <property type="entry name" value="FAD/NAD-bd_sf"/>
</dbReference>
<dbReference type="InterPro" id="IPR006076">
    <property type="entry name" value="FAD-dep_OxRdtase"/>
</dbReference>